<dbReference type="EMBL" id="JAANIU010007842">
    <property type="protein sequence ID" value="KAG1536556.1"/>
    <property type="molecule type" value="Genomic_DNA"/>
</dbReference>
<name>A0A9P6Y0F1_9FUNG</name>
<feature type="compositionally biased region" description="Polar residues" evidence="1">
    <location>
        <begin position="1"/>
        <end position="21"/>
    </location>
</feature>
<evidence type="ECO:0000313" key="3">
    <source>
        <dbReference type="Proteomes" id="UP000740926"/>
    </source>
</evidence>
<feature type="region of interest" description="Disordered" evidence="1">
    <location>
        <begin position="1"/>
        <end position="53"/>
    </location>
</feature>
<organism evidence="2 3">
    <name type="scientific">Rhizopus delemar</name>
    <dbReference type="NCBI Taxonomy" id="936053"/>
    <lineage>
        <taxon>Eukaryota</taxon>
        <taxon>Fungi</taxon>
        <taxon>Fungi incertae sedis</taxon>
        <taxon>Mucoromycota</taxon>
        <taxon>Mucoromycotina</taxon>
        <taxon>Mucoromycetes</taxon>
        <taxon>Mucorales</taxon>
        <taxon>Mucorineae</taxon>
        <taxon>Rhizopodaceae</taxon>
        <taxon>Rhizopus</taxon>
    </lineage>
</organism>
<gene>
    <name evidence="2" type="ORF">G6F50_015034</name>
</gene>
<feature type="compositionally biased region" description="Low complexity" evidence="1">
    <location>
        <begin position="72"/>
        <end position="89"/>
    </location>
</feature>
<feature type="compositionally biased region" description="Basic residues" evidence="1">
    <location>
        <begin position="143"/>
        <end position="154"/>
    </location>
</feature>
<sequence>MSKRSSSTPSVNASWRATSVLPTPVGPDTHRWRRPGRTRPSSGRGPASPACCGRRWRRTAAEYGRSWRRCSRCPPCRSPSSGANAAAGAVRRRPRRSRRWPCQAAGGRRCASPTGPRQPAMPRRNRSRRGAARTWTSAPAGSRRSRRRSARRYRSSGSAGPAPDPSRRCHGTPGRWSSRCNAARRRPAPA</sequence>
<dbReference type="AlphaFoldDB" id="A0A9P6Y0F1"/>
<evidence type="ECO:0000256" key="1">
    <source>
        <dbReference type="SAM" id="MobiDB-lite"/>
    </source>
</evidence>
<reference evidence="2 3" key="1">
    <citation type="journal article" date="2020" name="Microb. Genom.">
        <title>Genetic diversity of clinical and environmental Mucorales isolates obtained from an investigation of mucormycosis cases among solid organ transplant recipients.</title>
        <authorList>
            <person name="Nguyen M.H."/>
            <person name="Kaul D."/>
            <person name="Muto C."/>
            <person name="Cheng S.J."/>
            <person name="Richter R.A."/>
            <person name="Bruno V.M."/>
            <person name="Liu G."/>
            <person name="Beyhan S."/>
            <person name="Sundermann A.J."/>
            <person name="Mounaud S."/>
            <person name="Pasculle A.W."/>
            <person name="Nierman W.C."/>
            <person name="Driscoll E."/>
            <person name="Cumbie R."/>
            <person name="Clancy C.J."/>
            <person name="Dupont C.L."/>
        </authorList>
    </citation>
    <scope>NUCLEOTIDE SEQUENCE [LARGE SCALE GENOMIC DNA]</scope>
    <source>
        <strain evidence="2 3">GL24</strain>
    </source>
</reference>
<evidence type="ECO:0000313" key="2">
    <source>
        <dbReference type="EMBL" id="KAG1536556.1"/>
    </source>
</evidence>
<protein>
    <submittedName>
        <fullName evidence="2">Uncharacterized protein</fullName>
    </submittedName>
</protein>
<feature type="compositionally biased region" description="Basic residues" evidence="1">
    <location>
        <begin position="90"/>
        <end position="99"/>
    </location>
</feature>
<comment type="caution">
    <text evidence="2">The sequence shown here is derived from an EMBL/GenBank/DDBJ whole genome shotgun (WGS) entry which is preliminary data.</text>
</comment>
<accession>A0A9P6Y0F1</accession>
<keyword evidence="3" id="KW-1185">Reference proteome</keyword>
<feature type="region of interest" description="Disordered" evidence="1">
    <location>
        <begin position="69"/>
        <end position="190"/>
    </location>
</feature>
<proteinExistence type="predicted"/>
<dbReference type="Proteomes" id="UP000740926">
    <property type="component" value="Unassembled WGS sequence"/>
</dbReference>
<feature type="compositionally biased region" description="Low complexity" evidence="1">
    <location>
        <begin position="38"/>
        <end position="49"/>
    </location>
</feature>